<feature type="transmembrane region" description="Helical" evidence="1">
    <location>
        <begin position="36"/>
        <end position="55"/>
    </location>
</feature>
<protein>
    <submittedName>
        <fullName evidence="2">Uncharacterized protein</fullName>
    </submittedName>
</protein>
<dbReference type="AlphaFoldDB" id="K2G556"/>
<evidence type="ECO:0000256" key="1">
    <source>
        <dbReference type="SAM" id="Phobius"/>
    </source>
</evidence>
<proteinExistence type="predicted"/>
<comment type="caution">
    <text evidence="2">The sequence shown here is derived from an EMBL/GenBank/DDBJ whole genome shotgun (WGS) entry which is preliminary data.</text>
</comment>
<feature type="transmembrane region" description="Helical" evidence="1">
    <location>
        <begin position="110"/>
        <end position="129"/>
    </location>
</feature>
<feature type="transmembrane region" description="Helical" evidence="1">
    <location>
        <begin position="141"/>
        <end position="163"/>
    </location>
</feature>
<reference evidence="2" key="1">
    <citation type="journal article" date="2012" name="Science">
        <title>Fermentation, hydrogen, and sulfur metabolism in multiple uncultivated bacterial phyla.</title>
        <authorList>
            <person name="Wrighton K.C."/>
            <person name="Thomas B.C."/>
            <person name="Sharon I."/>
            <person name="Miller C.S."/>
            <person name="Castelle C.J."/>
            <person name="VerBerkmoes N.C."/>
            <person name="Wilkins M.J."/>
            <person name="Hettich R.L."/>
            <person name="Lipton M.S."/>
            <person name="Williams K.H."/>
            <person name="Long P.E."/>
            <person name="Banfield J.F."/>
        </authorList>
    </citation>
    <scope>NUCLEOTIDE SEQUENCE [LARGE SCALE GENOMIC DNA]</scope>
</reference>
<feature type="transmembrane region" description="Helical" evidence="1">
    <location>
        <begin position="67"/>
        <end position="89"/>
    </location>
</feature>
<keyword evidence="1" id="KW-0812">Transmembrane</keyword>
<sequence length="208" mass="24185">MNYILNSKNRKLKYKLHLLVDRLSFNFLNLTASQKIVFLGIILGFFSLFFTWFTVEYDGITAYSSFNIVSGYVGYFISVILLFLAFLILSNKNKEKLKTKTGVIFHDYTIIVFSWIIIFLLTLVIFNSIRGLTTFSKWISIWKGIIFEVVGAIFILLWGVLSYKEKKQEILSKIYIENSKFEAQQDLEDYKDILNSPTSNKSNMSLPI</sequence>
<keyword evidence="1" id="KW-1133">Transmembrane helix</keyword>
<dbReference type="EMBL" id="AMFJ01000175">
    <property type="protein sequence ID" value="EKE29437.1"/>
    <property type="molecule type" value="Genomic_DNA"/>
</dbReference>
<gene>
    <name evidence="2" type="ORF">ACD_2C00175G0005</name>
</gene>
<keyword evidence="1" id="KW-0472">Membrane</keyword>
<name>K2G556_9BACT</name>
<organism evidence="2">
    <name type="scientific">uncultured bacterium</name>
    <name type="common">gcode 4</name>
    <dbReference type="NCBI Taxonomy" id="1234023"/>
    <lineage>
        <taxon>Bacteria</taxon>
        <taxon>environmental samples</taxon>
    </lineage>
</organism>
<accession>K2G556</accession>
<evidence type="ECO:0000313" key="2">
    <source>
        <dbReference type="EMBL" id="EKE29437.1"/>
    </source>
</evidence>